<dbReference type="Proteomes" id="UP001172457">
    <property type="component" value="Chromosome 4"/>
</dbReference>
<comment type="caution">
    <text evidence="1">The sequence shown here is derived from an EMBL/GenBank/DDBJ whole genome shotgun (WGS) entry which is preliminary data.</text>
</comment>
<dbReference type="EMBL" id="JARYMX010000004">
    <property type="protein sequence ID" value="KAJ9552187.1"/>
    <property type="molecule type" value="Genomic_DNA"/>
</dbReference>
<proteinExistence type="predicted"/>
<dbReference type="AlphaFoldDB" id="A0AA38W899"/>
<gene>
    <name evidence="1" type="ORF">OSB04_016232</name>
</gene>
<evidence type="ECO:0000313" key="2">
    <source>
        <dbReference type="Proteomes" id="UP001172457"/>
    </source>
</evidence>
<sequence>MTRLVNQYLIEYDPIVLMQTTTKTLITVYNKKLKSKLKFPTQLYLIFLLFTADNFSVDDTMPAILFLSTQIGSTRNRIHLKSREKSEEIRSFMEELVGMKRFDDLLCAEDSNYVKKKYGGYFGVFVAMLAEEGEIWDIRKSKH</sequence>
<reference evidence="1" key="1">
    <citation type="submission" date="2023-03" db="EMBL/GenBank/DDBJ databases">
        <title>Chromosome-scale reference genome and RAD-based genetic map of yellow starthistle (Centaurea solstitialis) reveal putative structural variation and QTLs associated with invader traits.</title>
        <authorList>
            <person name="Reatini B."/>
            <person name="Cang F.A."/>
            <person name="Jiang Q."/>
            <person name="Mckibben M.T.W."/>
            <person name="Barker M.S."/>
            <person name="Rieseberg L.H."/>
            <person name="Dlugosch K.M."/>
        </authorList>
    </citation>
    <scope>NUCLEOTIDE SEQUENCE</scope>
    <source>
        <strain evidence="1">CAN-66</strain>
        <tissue evidence="1">Leaf</tissue>
    </source>
</reference>
<accession>A0AA38W899</accession>
<protein>
    <submittedName>
        <fullName evidence="1">Uncharacterized protein</fullName>
    </submittedName>
</protein>
<name>A0AA38W899_9ASTR</name>
<keyword evidence="2" id="KW-1185">Reference proteome</keyword>
<evidence type="ECO:0000313" key="1">
    <source>
        <dbReference type="EMBL" id="KAJ9552187.1"/>
    </source>
</evidence>
<organism evidence="1 2">
    <name type="scientific">Centaurea solstitialis</name>
    <name type="common">yellow star-thistle</name>
    <dbReference type="NCBI Taxonomy" id="347529"/>
    <lineage>
        <taxon>Eukaryota</taxon>
        <taxon>Viridiplantae</taxon>
        <taxon>Streptophyta</taxon>
        <taxon>Embryophyta</taxon>
        <taxon>Tracheophyta</taxon>
        <taxon>Spermatophyta</taxon>
        <taxon>Magnoliopsida</taxon>
        <taxon>eudicotyledons</taxon>
        <taxon>Gunneridae</taxon>
        <taxon>Pentapetalae</taxon>
        <taxon>asterids</taxon>
        <taxon>campanulids</taxon>
        <taxon>Asterales</taxon>
        <taxon>Asteraceae</taxon>
        <taxon>Carduoideae</taxon>
        <taxon>Cardueae</taxon>
        <taxon>Centaureinae</taxon>
        <taxon>Centaurea</taxon>
    </lineage>
</organism>